<dbReference type="Pfam" id="PF11221">
    <property type="entry name" value="Med21"/>
    <property type="match status" value="1"/>
</dbReference>
<reference evidence="10 11" key="1">
    <citation type="journal article" date="2016" name="Mol. Biol. Evol.">
        <title>Comparative Genomics of Early-Diverging Mushroom-Forming Fungi Provides Insights into the Origins of Lignocellulose Decay Capabilities.</title>
        <authorList>
            <person name="Nagy L.G."/>
            <person name="Riley R."/>
            <person name="Tritt A."/>
            <person name="Adam C."/>
            <person name="Daum C."/>
            <person name="Floudas D."/>
            <person name="Sun H."/>
            <person name="Yadav J.S."/>
            <person name="Pangilinan J."/>
            <person name="Larsson K.H."/>
            <person name="Matsuura K."/>
            <person name="Barry K."/>
            <person name="Labutti K."/>
            <person name="Kuo R."/>
            <person name="Ohm R.A."/>
            <person name="Bhattacharya S.S."/>
            <person name="Shirouzu T."/>
            <person name="Yoshinaga Y."/>
            <person name="Martin F.M."/>
            <person name="Grigoriev I.V."/>
            <person name="Hibbett D.S."/>
        </authorList>
    </citation>
    <scope>NUCLEOTIDE SEQUENCE [LARGE SCALE GENOMIC DNA]</scope>
    <source>
        <strain evidence="10 11">HHB10207 ss-3</strain>
    </source>
</reference>
<sequence length="144" mass="16577">MLEELTHMDRITQLQDEIEQLLNIMSSSIAYLCAKADFKQVSEHIPLTRTRPPEKVDPPDVFEANKKEMVGDLMRKTRQIHILIQSLPVPEPESEQAARLESLENEMTIANREYKEAVARAKNLHAQITSVLEQMLTEKERPLS</sequence>
<dbReference type="InterPro" id="IPR037212">
    <property type="entry name" value="Med7/Med21-like"/>
</dbReference>
<comment type="function">
    <text evidence="8">Component of the Mediator complex, a coactivator involved in the regulated transcription of nearly all RNA polymerase II-dependent genes. Mediator functions as a bridge to convey information from gene-specific regulatory proteins to the basal RNA polymerase II transcription machinery. Mediator is recruited to promoters by direct interactions with regulatory proteins and serves as a scaffold for the assembly of a functional preinitiation complex with RNA polymerase II and the general transcription factors.</text>
</comment>
<dbReference type="OrthoDB" id="526653at2759"/>
<evidence type="ECO:0000313" key="11">
    <source>
        <dbReference type="Proteomes" id="UP000076798"/>
    </source>
</evidence>
<dbReference type="SUPFAM" id="SSF140718">
    <property type="entry name" value="Mediator hinge subcomplex-like"/>
    <property type="match status" value="1"/>
</dbReference>
<gene>
    <name evidence="10" type="ORF">SISSUDRAFT_1025441</name>
</gene>
<dbReference type="Proteomes" id="UP000076798">
    <property type="component" value="Unassembled WGS sequence"/>
</dbReference>
<evidence type="ECO:0000256" key="7">
    <source>
        <dbReference type="ARBA" id="ARBA00023242"/>
    </source>
</evidence>
<dbReference type="GO" id="GO:0016592">
    <property type="term" value="C:mediator complex"/>
    <property type="evidence" value="ECO:0007669"/>
    <property type="project" value="UniProtKB-UniRule"/>
</dbReference>
<dbReference type="GO" id="GO:0006357">
    <property type="term" value="P:regulation of transcription by RNA polymerase II"/>
    <property type="evidence" value="ECO:0007669"/>
    <property type="project" value="TreeGrafter"/>
</dbReference>
<dbReference type="AlphaFoldDB" id="A0A166ALE2"/>
<keyword evidence="6 8" id="KW-0804">Transcription</keyword>
<evidence type="ECO:0000313" key="10">
    <source>
        <dbReference type="EMBL" id="KZT35447.1"/>
    </source>
</evidence>
<keyword evidence="11" id="KW-1185">Reference proteome</keyword>
<dbReference type="Gene3D" id="6.10.280.10">
    <property type="entry name" value="Mediator complex, subunit Med21"/>
    <property type="match status" value="1"/>
</dbReference>
<accession>A0A166ALE2</accession>
<evidence type="ECO:0000256" key="1">
    <source>
        <dbReference type="ARBA" id="ARBA00004123"/>
    </source>
</evidence>
<feature type="coiled-coil region" evidence="9">
    <location>
        <begin position="93"/>
        <end position="127"/>
    </location>
</feature>
<protein>
    <recommendedName>
        <fullName evidence="3 8">Mediator of RNA polymerase II transcription subunit 21</fullName>
    </recommendedName>
</protein>
<evidence type="ECO:0000256" key="3">
    <source>
        <dbReference type="ARBA" id="ARBA00019691"/>
    </source>
</evidence>
<dbReference type="EMBL" id="KV428139">
    <property type="protein sequence ID" value="KZT35447.1"/>
    <property type="molecule type" value="Genomic_DNA"/>
</dbReference>
<keyword evidence="7 8" id="KW-0539">Nucleus</keyword>
<keyword evidence="9" id="KW-0175">Coiled coil</keyword>
<evidence type="ECO:0000256" key="4">
    <source>
        <dbReference type="ARBA" id="ARBA00023015"/>
    </source>
</evidence>
<comment type="similarity">
    <text evidence="2 8">Belongs to the Mediator complex subunit 21 family.</text>
</comment>
<name>A0A166ALE2_9AGAM</name>
<evidence type="ECO:0000256" key="6">
    <source>
        <dbReference type="ARBA" id="ARBA00023163"/>
    </source>
</evidence>
<evidence type="ECO:0000256" key="8">
    <source>
        <dbReference type="RuleBase" id="RU366036"/>
    </source>
</evidence>
<organism evidence="10 11">
    <name type="scientific">Sistotremastrum suecicum HHB10207 ss-3</name>
    <dbReference type="NCBI Taxonomy" id="1314776"/>
    <lineage>
        <taxon>Eukaryota</taxon>
        <taxon>Fungi</taxon>
        <taxon>Dikarya</taxon>
        <taxon>Basidiomycota</taxon>
        <taxon>Agaricomycotina</taxon>
        <taxon>Agaricomycetes</taxon>
        <taxon>Sistotremastrales</taxon>
        <taxon>Sistotremastraceae</taxon>
        <taxon>Sistotremastrum</taxon>
    </lineage>
</organism>
<comment type="subunit">
    <text evidence="8">Component of the Mediator complex.</text>
</comment>
<evidence type="ECO:0000256" key="2">
    <source>
        <dbReference type="ARBA" id="ARBA00005770"/>
    </source>
</evidence>
<comment type="subcellular location">
    <subcellularLocation>
        <location evidence="1 8">Nucleus</location>
    </subcellularLocation>
</comment>
<dbReference type="PANTHER" id="PTHR13381">
    <property type="entry name" value="RNA POLYMERASE II HOLOENZYME COMPONENT SRB7"/>
    <property type="match status" value="1"/>
</dbReference>
<dbReference type="PANTHER" id="PTHR13381:SF0">
    <property type="entry name" value="MEDIATOR OF RNA POLYMERASE II TRANSCRIPTION SUBUNIT 21"/>
    <property type="match status" value="1"/>
</dbReference>
<evidence type="ECO:0000256" key="5">
    <source>
        <dbReference type="ARBA" id="ARBA00023159"/>
    </source>
</evidence>
<dbReference type="STRING" id="1314776.A0A166ALE2"/>
<evidence type="ECO:0000256" key="9">
    <source>
        <dbReference type="SAM" id="Coils"/>
    </source>
</evidence>
<dbReference type="GO" id="GO:0003712">
    <property type="term" value="F:transcription coregulator activity"/>
    <property type="evidence" value="ECO:0007669"/>
    <property type="project" value="TreeGrafter"/>
</dbReference>
<proteinExistence type="inferred from homology"/>
<keyword evidence="5 8" id="KW-0010">Activator</keyword>
<dbReference type="InterPro" id="IPR021384">
    <property type="entry name" value="Mediator_Med21"/>
</dbReference>
<keyword evidence="4 8" id="KW-0805">Transcription regulation</keyword>